<proteinExistence type="inferred from homology"/>
<keyword evidence="4 5" id="KW-0963">Cytoplasm</keyword>
<evidence type="ECO:0000259" key="6">
    <source>
        <dbReference type="Pfam" id="PF02631"/>
    </source>
</evidence>
<dbReference type="GO" id="GO:0006282">
    <property type="term" value="P:regulation of DNA repair"/>
    <property type="evidence" value="ECO:0007669"/>
    <property type="project" value="UniProtKB-UniRule"/>
</dbReference>
<keyword evidence="9" id="KW-1185">Reference proteome</keyword>
<dbReference type="Pfam" id="PF21981">
    <property type="entry name" value="RecX_HTH3"/>
    <property type="match status" value="1"/>
</dbReference>
<evidence type="ECO:0000313" key="9">
    <source>
        <dbReference type="Proteomes" id="UP000286715"/>
    </source>
</evidence>
<protein>
    <recommendedName>
        <fullName evidence="3 5">Regulatory protein RecX</fullName>
    </recommendedName>
</protein>
<dbReference type="GO" id="GO:0005737">
    <property type="term" value="C:cytoplasm"/>
    <property type="evidence" value="ECO:0007669"/>
    <property type="project" value="UniProtKB-SubCell"/>
</dbReference>
<dbReference type="HAMAP" id="MF_01114">
    <property type="entry name" value="RecX"/>
    <property type="match status" value="1"/>
</dbReference>
<organism evidence="8 9">
    <name type="scientific">Thermaurantimonas aggregans</name>
    <dbReference type="NCBI Taxonomy" id="2173829"/>
    <lineage>
        <taxon>Bacteria</taxon>
        <taxon>Pseudomonadati</taxon>
        <taxon>Bacteroidota</taxon>
        <taxon>Flavobacteriia</taxon>
        <taxon>Flavobacteriales</taxon>
        <taxon>Schleiferiaceae</taxon>
        <taxon>Thermaurantimonas</taxon>
    </lineage>
</organism>
<dbReference type="Pfam" id="PF02631">
    <property type="entry name" value="RecX_HTH2"/>
    <property type="match status" value="1"/>
</dbReference>
<comment type="caution">
    <text evidence="8">The sequence shown here is derived from an EMBL/GenBank/DDBJ whole genome shotgun (WGS) entry which is preliminary data.</text>
</comment>
<evidence type="ECO:0000256" key="3">
    <source>
        <dbReference type="ARBA" id="ARBA00018111"/>
    </source>
</evidence>
<accession>A0A401XN87</accession>
<dbReference type="InterPro" id="IPR053924">
    <property type="entry name" value="RecX_HTH_2nd"/>
</dbReference>
<dbReference type="Proteomes" id="UP000286715">
    <property type="component" value="Unassembled WGS sequence"/>
</dbReference>
<evidence type="ECO:0000256" key="1">
    <source>
        <dbReference type="ARBA" id="ARBA00004496"/>
    </source>
</evidence>
<comment type="function">
    <text evidence="5">Modulates RecA activity.</text>
</comment>
<evidence type="ECO:0000256" key="2">
    <source>
        <dbReference type="ARBA" id="ARBA00009695"/>
    </source>
</evidence>
<dbReference type="InterPro" id="IPR003783">
    <property type="entry name" value="Regulatory_RecX"/>
</dbReference>
<gene>
    <name evidence="5" type="primary">recX</name>
    <name evidence="8" type="ORF">JCM31826_19610</name>
</gene>
<evidence type="ECO:0000259" key="7">
    <source>
        <dbReference type="Pfam" id="PF21981"/>
    </source>
</evidence>
<dbReference type="RefSeq" id="WP_124398535.1">
    <property type="nucleotide sequence ID" value="NZ_BHZE01000024.1"/>
</dbReference>
<comment type="similarity">
    <text evidence="2 5">Belongs to the RecX family.</text>
</comment>
<dbReference type="AlphaFoldDB" id="A0A401XN87"/>
<sequence length="159" mass="18980">MDTEELKKIKKSINAYCSYRERSLNEVKNYIKKFRLEPIDEDKIICELIENDIVNDYRYAQMFVSGKFRINGWGREKIAYNLQQQGIPQHIIEIALQAIDEEDYENVALKLLKKKQKESKKTSSPFEIRKKMFAFLKSRGFESELINDLLNTHFRLFDM</sequence>
<dbReference type="InterPro" id="IPR053925">
    <property type="entry name" value="RecX_HTH_3rd"/>
</dbReference>
<evidence type="ECO:0000256" key="4">
    <source>
        <dbReference type="ARBA" id="ARBA00022490"/>
    </source>
</evidence>
<dbReference type="EMBL" id="BHZE01000024">
    <property type="protein sequence ID" value="GCD78479.1"/>
    <property type="molecule type" value="Genomic_DNA"/>
</dbReference>
<dbReference type="PANTHER" id="PTHR33602:SF1">
    <property type="entry name" value="REGULATORY PROTEIN RECX FAMILY PROTEIN"/>
    <property type="match status" value="1"/>
</dbReference>
<evidence type="ECO:0000313" key="8">
    <source>
        <dbReference type="EMBL" id="GCD78479.1"/>
    </source>
</evidence>
<evidence type="ECO:0000256" key="5">
    <source>
        <dbReference type="HAMAP-Rule" id="MF_01114"/>
    </source>
</evidence>
<comment type="subcellular location">
    <subcellularLocation>
        <location evidence="1 5">Cytoplasm</location>
    </subcellularLocation>
</comment>
<feature type="domain" description="RecX third three-helical" evidence="7">
    <location>
        <begin position="104"/>
        <end position="149"/>
    </location>
</feature>
<dbReference type="Gene3D" id="1.10.10.10">
    <property type="entry name" value="Winged helix-like DNA-binding domain superfamily/Winged helix DNA-binding domain"/>
    <property type="match status" value="2"/>
</dbReference>
<feature type="domain" description="RecX second three-helical" evidence="6">
    <location>
        <begin position="55"/>
        <end position="96"/>
    </location>
</feature>
<dbReference type="PANTHER" id="PTHR33602">
    <property type="entry name" value="REGULATORY PROTEIN RECX FAMILY PROTEIN"/>
    <property type="match status" value="1"/>
</dbReference>
<dbReference type="InterPro" id="IPR036388">
    <property type="entry name" value="WH-like_DNA-bd_sf"/>
</dbReference>
<name>A0A401XN87_9FLAO</name>
<reference evidence="8 9" key="1">
    <citation type="submission" date="2018-11" db="EMBL/GenBank/DDBJ databases">
        <title>Schleiferia aggregans sp. nov., a moderately thermophilic heterotrophic bacterium isolated from microbial mats at a terrestrial hot spring.</title>
        <authorList>
            <person name="Iino T."/>
            <person name="Ohkuma M."/>
            <person name="Haruta S."/>
        </authorList>
    </citation>
    <scope>NUCLEOTIDE SEQUENCE [LARGE SCALE GENOMIC DNA]</scope>
    <source>
        <strain evidence="8 9">LA</strain>
    </source>
</reference>
<dbReference type="OrthoDB" id="1523826at2"/>